<dbReference type="Gene3D" id="3.40.50.720">
    <property type="entry name" value="NAD(P)-binding Rossmann-like Domain"/>
    <property type="match status" value="1"/>
</dbReference>
<reference evidence="4 5" key="1">
    <citation type="submission" date="2015-01" db="EMBL/GenBank/DDBJ databases">
        <title>The Genome Sequence of Cladophialophora immunda CBS83496.</title>
        <authorList>
            <consortium name="The Broad Institute Genomics Platform"/>
            <person name="Cuomo C."/>
            <person name="de Hoog S."/>
            <person name="Gorbushina A."/>
            <person name="Stielow B."/>
            <person name="Teixiera M."/>
            <person name="Abouelleil A."/>
            <person name="Chapman S.B."/>
            <person name="Priest M."/>
            <person name="Young S.K."/>
            <person name="Wortman J."/>
            <person name="Nusbaum C."/>
            <person name="Birren B."/>
        </authorList>
    </citation>
    <scope>NUCLEOTIDE SEQUENCE [LARGE SCALE GENOMIC DNA]</scope>
    <source>
        <strain evidence="4 5">CBS 83496</strain>
    </source>
</reference>
<dbReference type="Proteomes" id="UP000054466">
    <property type="component" value="Unassembled WGS sequence"/>
</dbReference>
<dbReference type="SUPFAM" id="SSF51735">
    <property type="entry name" value="NAD(P)-binding Rossmann-fold domains"/>
    <property type="match status" value="1"/>
</dbReference>
<dbReference type="RefSeq" id="XP_016249839.1">
    <property type="nucleotide sequence ID" value="XM_016392320.1"/>
</dbReference>
<dbReference type="AlphaFoldDB" id="A0A0D2CES8"/>
<dbReference type="InterPro" id="IPR051609">
    <property type="entry name" value="NmrA/Isoflavone_reductase-like"/>
</dbReference>
<dbReference type="InterPro" id="IPR008030">
    <property type="entry name" value="NmrA-like"/>
</dbReference>
<dbReference type="EMBL" id="KN847042">
    <property type="protein sequence ID" value="KIW29623.1"/>
    <property type="molecule type" value="Genomic_DNA"/>
</dbReference>
<keyword evidence="2" id="KW-0560">Oxidoreductase</keyword>
<dbReference type="PANTHER" id="PTHR47706">
    <property type="entry name" value="NMRA-LIKE FAMILY PROTEIN"/>
    <property type="match status" value="1"/>
</dbReference>
<evidence type="ECO:0000256" key="1">
    <source>
        <dbReference type="ARBA" id="ARBA00022857"/>
    </source>
</evidence>
<evidence type="ECO:0000313" key="5">
    <source>
        <dbReference type="Proteomes" id="UP000054466"/>
    </source>
</evidence>
<evidence type="ECO:0000259" key="3">
    <source>
        <dbReference type="Pfam" id="PF05368"/>
    </source>
</evidence>
<dbReference type="STRING" id="569365.A0A0D2CES8"/>
<keyword evidence="1" id="KW-0521">NADP</keyword>
<dbReference type="PANTHER" id="PTHR47706:SF1">
    <property type="entry name" value="CIPA-LIKE, PUTATIVE (AFU_ORTHOLOGUE AFUA_1G12460)-RELATED"/>
    <property type="match status" value="1"/>
</dbReference>
<dbReference type="GO" id="GO:0016491">
    <property type="term" value="F:oxidoreductase activity"/>
    <property type="evidence" value="ECO:0007669"/>
    <property type="project" value="UniProtKB-KW"/>
</dbReference>
<sequence length="298" mass="31970">MSEIKSVAIAGANGVVGPHVLKALTEAGFQVTILTRSKKSDAQDSNVKVVEVDYTSAQSLTAALTDIDAVVSTVGHEAIAAQQTLIDAAIAAGVKRFIPSEYSSCSYNPKIENLPTYTPMTRIRQYLDEQAKAGKLTWTVLATGAFLEFLFDRPTLLDYANHKATLYDKGDNRVSSTSLPQVGKAVVGVLKNLEATKNKIVKVSEVILTQNQLLGIAKALKPEIKWETHEVPCSVLVQQGLDDFKAGNTGMPAAMKVLAGTALAGDVYGCAFDENDNKLLGVKEMTEENLKKLVASKL</sequence>
<dbReference type="HOGENOM" id="CLU_044876_3_2_1"/>
<dbReference type="CDD" id="cd05259">
    <property type="entry name" value="PCBER_SDR_a"/>
    <property type="match status" value="1"/>
</dbReference>
<accession>A0A0D2CES8</accession>
<gene>
    <name evidence="4" type="ORF">PV07_05426</name>
</gene>
<name>A0A0D2CES8_9EURO</name>
<dbReference type="Pfam" id="PF05368">
    <property type="entry name" value="NmrA"/>
    <property type="match status" value="1"/>
</dbReference>
<protein>
    <recommendedName>
        <fullName evidence="3">NmrA-like domain-containing protein</fullName>
    </recommendedName>
</protein>
<dbReference type="OrthoDB" id="9974981at2759"/>
<evidence type="ECO:0000256" key="2">
    <source>
        <dbReference type="ARBA" id="ARBA00023002"/>
    </source>
</evidence>
<evidence type="ECO:0000313" key="4">
    <source>
        <dbReference type="EMBL" id="KIW29623.1"/>
    </source>
</evidence>
<dbReference type="InterPro" id="IPR036291">
    <property type="entry name" value="NAD(P)-bd_dom_sf"/>
</dbReference>
<keyword evidence="5" id="KW-1185">Reference proteome</keyword>
<dbReference type="InterPro" id="IPR045312">
    <property type="entry name" value="PCBER-like"/>
</dbReference>
<dbReference type="GeneID" id="27344620"/>
<organism evidence="4 5">
    <name type="scientific">Cladophialophora immunda</name>
    <dbReference type="NCBI Taxonomy" id="569365"/>
    <lineage>
        <taxon>Eukaryota</taxon>
        <taxon>Fungi</taxon>
        <taxon>Dikarya</taxon>
        <taxon>Ascomycota</taxon>
        <taxon>Pezizomycotina</taxon>
        <taxon>Eurotiomycetes</taxon>
        <taxon>Chaetothyriomycetidae</taxon>
        <taxon>Chaetothyriales</taxon>
        <taxon>Herpotrichiellaceae</taxon>
        <taxon>Cladophialophora</taxon>
    </lineage>
</organism>
<dbReference type="VEuPathDB" id="FungiDB:PV07_05426"/>
<feature type="domain" description="NmrA-like" evidence="3">
    <location>
        <begin position="5"/>
        <end position="238"/>
    </location>
</feature>
<proteinExistence type="predicted"/>